<evidence type="ECO:0000313" key="3">
    <source>
        <dbReference type="Proteomes" id="UP000198916"/>
    </source>
</evidence>
<dbReference type="CDD" id="cd05269">
    <property type="entry name" value="TMR_SDR_a"/>
    <property type="match status" value="1"/>
</dbReference>
<dbReference type="EMBL" id="FNZR01000008">
    <property type="protein sequence ID" value="SEL65862.1"/>
    <property type="molecule type" value="Genomic_DNA"/>
</dbReference>
<sequence>MAKIGITGATGQLGRLVVEQLKARTATDLVALVRSPEKAADLGIEARAFDYNEPASLVDALQGVEHLLLISSNEIGQRKTQHEHVIQAAQQTGVTWIVYTSVLRADTSTLSLAAEHLATEEALKTSGIPYTILRNGWYTENYAGSIAGAIANGSFIGSAGVGKIASATRADYAEAAAVVLTSEDHQGNVYELAGDEAYTLADLAAEVSRQTGKDIHYNNLPEGEYVEALKSLGLPGGLAHAIAGWDVSTANGDLFDDSHTLSRLINRPTTPLAAYVRKTISVSA</sequence>
<evidence type="ECO:0000259" key="1">
    <source>
        <dbReference type="Pfam" id="PF13460"/>
    </source>
</evidence>
<accession>A0A1H7S048</accession>
<dbReference type="InterPro" id="IPR016040">
    <property type="entry name" value="NAD(P)-bd_dom"/>
</dbReference>
<dbReference type="Proteomes" id="UP000198916">
    <property type="component" value="Unassembled WGS sequence"/>
</dbReference>
<proteinExistence type="predicted"/>
<organism evidence="2 3">
    <name type="scientific">Parapedobacter koreensis</name>
    <dbReference type="NCBI Taxonomy" id="332977"/>
    <lineage>
        <taxon>Bacteria</taxon>
        <taxon>Pseudomonadati</taxon>
        <taxon>Bacteroidota</taxon>
        <taxon>Sphingobacteriia</taxon>
        <taxon>Sphingobacteriales</taxon>
        <taxon>Sphingobacteriaceae</taxon>
        <taxon>Parapedobacter</taxon>
    </lineage>
</organism>
<dbReference type="InterPro" id="IPR052718">
    <property type="entry name" value="NmrA-type_oxidoreductase"/>
</dbReference>
<evidence type="ECO:0000313" key="2">
    <source>
        <dbReference type="EMBL" id="SEL65862.1"/>
    </source>
</evidence>
<dbReference type="Gene3D" id="3.90.25.10">
    <property type="entry name" value="UDP-galactose 4-epimerase, domain 1"/>
    <property type="match status" value="1"/>
</dbReference>
<feature type="domain" description="NAD(P)-binding" evidence="1">
    <location>
        <begin position="8"/>
        <end position="181"/>
    </location>
</feature>
<dbReference type="Pfam" id="PF13460">
    <property type="entry name" value="NAD_binding_10"/>
    <property type="match status" value="1"/>
</dbReference>
<dbReference type="PANTHER" id="PTHR47129:SF1">
    <property type="entry name" value="NMRA-LIKE DOMAIN-CONTAINING PROTEIN"/>
    <property type="match status" value="1"/>
</dbReference>
<dbReference type="OrthoDB" id="9780595at2"/>
<dbReference type="Gene3D" id="3.40.50.720">
    <property type="entry name" value="NAD(P)-binding Rossmann-like Domain"/>
    <property type="match status" value="1"/>
</dbReference>
<dbReference type="AlphaFoldDB" id="A0A1H7S048"/>
<dbReference type="SUPFAM" id="SSF51735">
    <property type="entry name" value="NAD(P)-binding Rossmann-fold domains"/>
    <property type="match status" value="1"/>
</dbReference>
<reference evidence="3" key="1">
    <citation type="submission" date="2016-10" db="EMBL/GenBank/DDBJ databases">
        <authorList>
            <person name="Varghese N."/>
            <person name="Submissions S."/>
        </authorList>
    </citation>
    <scope>NUCLEOTIDE SEQUENCE [LARGE SCALE GENOMIC DNA]</scope>
    <source>
        <strain evidence="3">Jip14</strain>
    </source>
</reference>
<name>A0A1H7S048_9SPHI</name>
<dbReference type="STRING" id="332977.SAMN05421740_1082"/>
<protein>
    <submittedName>
        <fullName evidence="2">NAD(P)H dehydrogenase (Quinone)</fullName>
    </submittedName>
</protein>
<dbReference type="PANTHER" id="PTHR47129">
    <property type="entry name" value="QUINONE OXIDOREDUCTASE 2"/>
    <property type="match status" value="1"/>
</dbReference>
<keyword evidence="3" id="KW-1185">Reference proteome</keyword>
<dbReference type="RefSeq" id="WP_090607364.1">
    <property type="nucleotide sequence ID" value="NZ_FNZR01000008.1"/>
</dbReference>
<gene>
    <name evidence="2" type="ORF">SAMN05421740_1082</name>
</gene>
<dbReference type="InterPro" id="IPR036291">
    <property type="entry name" value="NAD(P)-bd_dom_sf"/>
</dbReference>